<dbReference type="GO" id="GO:0006281">
    <property type="term" value="P:DNA repair"/>
    <property type="evidence" value="ECO:0007669"/>
    <property type="project" value="InterPro"/>
</dbReference>
<feature type="domain" description="RecJ OB" evidence="8">
    <location>
        <begin position="467"/>
        <end position="575"/>
    </location>
</feature>
<dbReference type="InterPro" id="IPR004610">
    <property type="entry name" value="RecJ"/>
</dbReference>
<keyword evidence="4" id="KW-0378">Hydrolase</keyword>
<name>A0A1I5E7Z6_9FLAO</name>
<dbReference type="PANTHER" id="PTHR30255">
    <property type="entry name" value="SINGLE-STRANDED-DNA-SPECIFIC EXONUCLEASE RECJ"/>
    <property type="match status" value="1"/>
</dbReference>
<keyword evidence="5 9" id="KW-0269">Exonuclease</keyword>
<dbReference type="Gene3D" id="3.10.310.30">
    <property type="match status" value="1"/>
</dbReference>
<evidence type="ECO:0000259" key="7">
    <source>
        <dbReference type="Pfam" id="PF02272"/>
    </source>
</evidence>
<keyword evidence="3" id="KW-0540">Nuclease</keyword>
<dbReference type="InterPro" id="IPR038763">
    <property type="entry name" value="DHH_sf"/>
</dbReference>
<dbReference type="GO" id="GO:0008409">
    <property type="term" value="F:5'-3' exonuclease activity"/>
    <property type="evidence" value="ECO:0007669"/>
    <property type="project" value="InterPro"/>
</dbReference>
<keyword evidence="10" id="KW-1185">Reference proteome</keyword>
<evidence type="ECO:0000313" key="9">
    <source>
        <dbReference type="EMBL" id="SFO07460.1"/>
    </source>
</evidence>
<evidence type="ECO:0000256" key="2">
    <source>
        <dbReference type="ARBA" id="ARBA00019841"/>
    </source>
</evidence>
<reference evidence="10" key="1">
    <citation type="submission" date="2016-10" db="EMBL/GenBank/DDBJ databases">
        <authorList>
            <person name="Varghese N."/>
            <person name="Submissions S."/>
        </authorList>
    </citation>
    <scope>NUCLEOTIDE SEQUENCE [LARGE SCALE GENOMIC DNA]</scope>
    <source>
        <strain evidence="10">DS-12</strain>
    </source>
</reference>
<dbReference type="InterPro" id="IPR001667">
    <property type="entry name" value="DDH_dom"/>
</dbReference>
<dbReference type="Pfam" id="PF02272">
    <property type="entry name" value="DHHA1"/>
    <property type="match status" value="1"/>
</dbReference>
<feature type="domain" description="DDH" evidence="6">
    <location>
        <begin position="93"/>
        <end position="243"/>
    </location>
</feature>
<evidence type="ECO:0000259" key="8">
    <source>
        <dbReference type="Pfam" id="PF17768"/>
    </source>
</evidence>
<proteinExistence type="inferred from homology"/>
<organism evidence="9 10">
    <name type="scientific">Paenimyroides ummariense</name>
    <dbReference type="NCBI Taxonomy" id="913024"/>
    <lineage>
        <taxon>Bacteria</taxon>
        <taxon>Pseudomonadati</taxon>
        <taxon>Bacteroidota</taxon>
        <taxon>Flavobacteriia</taxon>
        <taxon>Flavobacteriales</taxon>
        <taxon>Flavobacteriaceae</taxon>
        <taxon>Paenimyroides</taxon>
    </lineage>
</organism>
<evidence type="ECO:0000313" key="10">
    <source>
        <dbReference type="Proteomes" id="UP000199036"/>
    </source>
</evidence>
<dbReference type="Pfam" id="PF01368">
    <property type="entry name" value="DHH"/>
    <property type="match status" value="1"/>
</dbReference>
<dbReference type="AlphaFoldDB" id="A0A1I5E7Z6"/>
<protein>
    <recommendedName>
        <fullName evidence="2">Single-stranded-DNA-specific exonuclease RecJ</fullName>
    </recommendedName>
</protein>
<dbReference type="PANTHER" id="PTHR30255:SF2">
    <property type="entry name" value="SINGLE-STRANDED-DNA-SPECIFIC EXONUCLEASE RECJ"/>
    <property type="match status" value="1"/>
</dbReference>
<dbReference type="GO" id="GO:0003676">
    <property type="term" value="F:nucleic acid binding"/>
    <property type="evidence" value="ECO:0007669"/>
    <property type="project" value="InterPro"/>
</dbReference>
<dbReference type="InterPro" id="IPR003156">
    <property type="entry name" value="DHHA1_dom"/>
</dbReference>
<dbReference type="STRING" id="913024.SAMN05421741_11922"/>
<dbReference type="Proteomes" id="UP000199036">
    <property type="component" value="Unassembled WGS sequence"/>
</dbReference>
<evidence type="ECO:0000259" key="6">
    <source>
        <dbReference type="Pfam" id="PF01368"/>
    </source>
</evidence>
<dbReference type="Gene3D" id="3.90.1640.30">
    <property type="match status" value="1"/>
</dbReference>
<evidence type="ECO:0000256" key="4">
    <source>
        <dbReference type="ARBA" id="ARBA00022801"/>
    </source>
</evidence>
<dbReference type="EMBL" id="FOVI01000019">
    <property type="protein sequence ID" value="SFO07460.1"/>
    <property type="molecule type" value="Genomic_DNA"/>
</dbReference>
<evidence type="ECO:0000256" key="3">
    <source>
        <dbReference type="ARBA" id="ARBA00022722"/>
    </source>
</evidence>
<dbReference type="Pfam" id="PF17768">
    <property type="entry name" value="RecJ_OB"/>
    <property type="match status" value="1"/>
</dbReference>
<dbReference type="NCBIfam" id="TIGR00644">
    <property type="entry name" value="recJ"/>
    <property type="match status" value="1"/>
</dbReference>
<dbReference type="GO" id="GO:0006310">
    <property type="term" value="P:DNA recombination"/>
    <property type="evidence" value="ECO:0007669"/>
    <property type="project" value="InterPro"/>
</dbReference>
<dbReference type="InterPro" id="IPR041122">
    <property type="entry name" value="RecJ_OB"/>
</dbReference>
<feature type="domain" description="DHHA1" evidence="7">
    <location>
        <begin position="364"/>
        <end position="454"/>
    </location>
</feature>
<accession>A0A1I5E7Z6</accession>
<sequence>MYFKRTSIGVLLHFTMRWSLKQNPDSQIIQHLKTTLNVSPLVANLLAQRGIKTFDQAKKFFRPELEDLYNPYLMKDMGKAVQRIEKAIATNERILVFGDYDVDGTTAVALMSSYLKSYYPDVDTYIPDRYAEGYGISNQGIDYAEDNGITLIIALDCGIKSIDKIEYANQKGIDFVICDHHLPGDEVPNAVAVLDPKQKDCNYPFKELCGCGVGFKLIQALAANREETIEDLIPYLDLVATAIAADIVPIVDENRILAYYGLQVINSNPRPGILAMKKQFAIKEFTITDVVFKIAPRINAAGRIKHGNYAVRLLTEFNLDEAIECAKEIDEFNMNRRILDQQITEEALNQIIENNEETAFSSVVYHESWHKGVIGIVASRLIETYYRPTLVFTKSGDYLAASARSVKGFDVYQALEKCSEHIIQFGGHMYAAGLTIKESEYENFKSKFEEVVKETICEEQQTEEIEIDAVVNFDDFDEKTLRILKQFEPHGPGNMTPVFFTPNVFDTGNAQCIGKNNEHLRMFVKQNNSKPFPAIAFKKGEVLNATKNLKLMNMVYSLSENQWRDNVTIQLQVKDFNTQ</sequence>
<dbReference type="SUPFAM" id="SSF64182">
    <property type="entry name" value="DHH phosphoesterases"/>
    <property type="match status" value="1"/>
</dbReference>
<evidence type="ECO:0000256" key="5">
    <source>
        <dbReference type="ARBA" id="ARBA00022839"/>
    </source>
</evidence>
<dbReference type="InterPro" id="IPR051673">
    <property type="entry name" value="SSDNA_exonuclease_RecJ"/>
</dbReference>
<comment type="similarity">
    <text evidence="1">Belongs to the RecJ family.</text>
</comment>
<gene>
    <name evidence="9" type="ORF">SAMN05421741_11922</name>
</gene>
<evidence type="ECO:0000256" key="1">
    <source>
        <dbReference type="ARBA" id="ARBA00005915"/>
    </source>
</evidence>